<dbReference type="PANTHER" id="PTHR40050:SF1">
    <property type="entry name" value="INNER SPORE COAT PROTEIN H"/>
    <property type="match status" value="1"/>
</dbReference>
<dbReference type="PANTHER" id="PTHR40050">
    <property type="entry name" value="INNER SPORE COAT PROTEIN H"/>
    <property type="match status" value="1"/>
</dbReference>
<dbReference type="EMBL" id="CP002453">
    <property type="protein sequence ID" value="ADV51225.1"/>
    <property type="molecule type" value="Genomic_DNA"/>
</dbReference>
<gene>
    <name evidence="2" type="ordered locus">Celal_3981</name>
</gene>
<evidence type="ECO:0000256" key="1">
    <source>
        <dbReference type="SAM" id="SignalP"/>
    </source>
</evidence>
<proteinExistence type="predicted"/>
<accession>E6XD38</accession>
<feature type="signal peptide" evidence="1">
    <location>
        <begin position="1"/>
        <end position="35"/>
    </location>
</feature>
<feature type="chain" id="PRO_5003213017" evidence="1">
    <location>
        <begin position="36"/>
        <end position="497"/>
    </location>
</feature>
<name>E6XD38_CELAD</name>
<protein>
    <submittedName>
        <fullName evidence="2">Spore coat protein CotH</fullName>
    </submittedName>
</protein>
<evidence type="ECO:0000313" key="3">
    <source>
        <dbReference type="Proteomes" id="UP000008634"/>
    </source>
</evidence>
<evidence type="ECO:0000313" key="2">
    <source>
        <dbReference type="EMBL" id="ADV51225.1"/>
    </source>
</evidence>
<dbReference type="STRING" id="688270.Celal_3981"/>
<keyword evidence="3" id="KW-1185">Reference proteome</keyword>
<keyword evidence="2" id="KW-0946">Virion</keyword>
<dbReference type="Proteomes" id="UP000008634">
    <property type="component" value="Chromosome"/>
</dbReference>
<reference evidence="2 3" key="1">
    <citation type="journal article" date="2010" name="Stand. Genomic Sci.">
        <title>Complete genome sequence of Cellulophaga algicola type strain (IC166).</title>
        <authorList>
            <person name="Abt B."/>
            <person name="Lu M."/>
            <person name="Misra M."/>
            <person name="Han C."/>
            <person name="Nolan M."/>
            <person name="Lucas S."/>
            <person name="Hammon N."/>
            <person name="Deshpande S."/>
            <person name="Cheng J.F."/>
            <person name="Tapia R."/>
            <person name="Goodwin L."/>
            <person name="Pitluck S."/>
            <person name="Liolios K."/>
            <person name="Pagani I."/>
            <person name="Ivanova N."/>
            <person name="Mavromatis K."/>
            <person name="Ovchinikova G."/>
            <person name="Pati A."/>
            <person name="Chen A."/>
            <person name="Palaniappan K."/>
            <person name="Land M."/>
            <person name="Hauser L."/>
            <person name="Chang Y.J."/>
            <person name="Jeffries C.D."/>
            <person name="Detter J.C."/>
            <person name="Brambilla E."/>
            <person name="Rohde M."/>
            <person name="Tindall B.J."/>
            <person name="Goker M."/>
            <person name="Woyke T."/>
            <person name="Bristow J."/>
            <person name="Eisen J.A."/>
            <person name="Markowitz V."/>
            <person name="Hugenholtz P."/>
            <person name="Kyrpides N.C."/>
            <person name="Klenk H.P."/>
            <person name="Lapidus A."/>
        </authorList>
    </citation>
    <scope>NUCLEOTIDE SEQUENCE [LARGE SCALE GENOMIC DNA]</scope>
    <source>
        <strain evidence="3">DSM 14237 / IC166 / ACAM 630</strain>
    </source>
</reference>
<keyword evidence="2" id="KW-0167">Capsid protein</keyword>
<keyword evidence="1" id="KW-0732">Signal</keyword>
<sequence>MQDITLLFNTITNSMKKLSTLFILLLCFSFFNSCSEDDINTTTVDVEETDDSTSDEAYVETYSDTDFDKVDWTDATHSKSADPDIDEVFEDEAVKRLDIVISEERWQSMLDDMTSLYGEFGTSTSGGGPGGGGLVTTDEDPIFVPAEVFYEDKEWYKVGVRFKGNSSLQSTWSSGNLKLSFKLDFDEFEDEYPQIDNQRFYGFKKLSLKNNYNDNSMLREKVATDVFRDFGVASSHAGFYTVYVDHGDGPVYFGVYTLVEEVDDTVIDTQFSDNDGNLYKPDGDGASFAEGSFSESVFVKKTNEDEADYSDIESVFAALHSETRTTDPAAWRESLEQIFDTDTFLKYLAVNTVIQNWDTYGRMTHNYFLYNNPDTAVLSWIPWDNNEALQTGNMQGSLALDFSDLNATEWPLIGYLYQDEVYQAQYDGYVQDVVNTVFNASLMQPKYAAYATLIAPYATAEVSGYTFLNSSADFQAAISELNSHVTARVSAVSDYFE</sequence>
<organism evidence="2 3">
    <name type="scientific">Cellulophaga algicola (strain DSM 14237 / IC166 / ACAM 630)</name>
    <dbReference type="NCBI Taxonomy" id="688270"/>
    <lineage>
        <taxon>Bacteria</taxon>
        <taxon>Pseudomonadati</taxon>
        <taxon>Bacteroidota</taxon>
        <taxon>Flavobacteriia</taxon>
        <taxon>Flavobacteriales</taxon>
        <taxon>Flavobacteriaceae</taxon>
        <taxon>Cellulophaga</taxon>
    </lineage>
</organism>
<dbReference type="Pfam" id="PF08757">
    <property type="entry name" value="CotH"/>
    <property type="match status" value="1"/>
</dbReference>
<dbReference type="InterPro" id="IPR014867">
    <property type="entry name" value="Spore_coat_CotH_CotH2/3/7"/>
</dbReference>
<dbReference type="eggNOG" id="COG5337">
    <property type="taxonomic scope" value="Bacteria"/>
</dbReference>
<dbReference type="HOGENOM" id="CLU_034916_0_0_10"/>
<dbReference type="KEGG" id="cao:Celal_3981"/>
<dbReference type="AlphaFoldDB" id="E6XD38"/>